<evidence type="ECO:0000256" key="6">
    <source>
        <dbReference type="SAM" id="Coils"/>
    </source>
</evidence>
<keyword evidence="11" id="KW-1185">Reference proteome</keyword>
<dbReference type="GO" id="GO:0005634">
    <property type="term" value="C:nucleus"/>
    <property type="evidence" value="ECO:0007669"/>
    <property type="project" value="InterPro"/>
</dbReference>
<feature type="domain" description="NF-X1-type" evidence="9">
    <location>
        <begin position="526"/>
        <end position="559"/>
    </location>
</feature>
<feature type="domain" description="NF-X1-type" evidence="9">
    <location>
        <begin position="332"/>
        <end position="351"/>
    </location>
</feature>
<evidence type="ECO:0000313" key="11">
    <source>
        <dbReference type="Proteomes" id="UP000700334"/>
    </source>
</evidence>
<keyword evidence="8" id="KW-0812">Transmembrane</keyword>
<proteinExistence type="inferred from homology"/>
<feature type="domain" description="NF-X1-type" evidence="9">
    <location>
        <begin position="280"/>
        <end position="299"/>
    </location>
</feature>
<feature type="region of interest" description="Disordered" evidence="7">
    <location>
        <begin position="1"/>
        <end position="85"/>
    </location>
</feature>
<dbReference type="InterPro" id="IPR034078">
    <property type="entry name" value="NFX1_fam"/>
</dbReference>
<dbReference type="PANTHER" id="PTHR12360">
    <property type="entry name" value="NUCLEAR TRANSCRIPTION FACTOR, X-BOX BINDING 1 NFX1"/>
    <property type="match status" value="1"/>
</dbReference>
<dbReference type="CDD" id="cd06008">
    <property type="entry name" value="NF-X1-zinc-finger"/>
    <property type="match status" value="5"/>
</dbReference>
<feature type="domain" description="NF-X1-type" evidence="9">
    <location>
        <begin position="235"/>
        <end position="254"/>
    </location>
</feature>
<keyword evidence="8" id="KW-0472">Membrane</keyword>
<keyword evidence="2" id="KW-0479">Metal-binding</keyword>
<dbReference type="GO" id="GO:0000977">
    <property type="term" value="F:RNA polymerase II transcription regulatory region sequence-specific DNA binding"/>
    <property type="evidence" value="ECO:0007669"/>
    <property type="project" value="TreeGrafter"/>
</dbReference>
<feature type="compositionally biased region" description="Low complexity" evidence="7">
    <location>
        <begin position="53"/>
        <end position="75"/>
    </location>
</feature>
<keyword evidence="4" id="KW-0863">Zinc-finger</keyword>
<feature type="compositionally biased region" description="Gly residues" evidence="7">
    <location>
        <begin position="34"/>
        <end position="52"/>
    </location>
</feature>
<keyword evidence="5" id="KW-0862">Zinc</keyword>
<reference evidence="10" key="1">
    <citation type="journal article" date="2021" name="Evol. Appl.">
        <title>The genome of the Pyrenean desman and the effects of bottlenecks and inbreeding on the genomic landscape of an endangered species.</title>
        <authorList>
            <person name="Escoda L."/>
            <person name="Castresana J."/>
        </authorList>
    </citation>
    <scope>NUCLEOTIDE SEQUENCE</scope>
    <source>
        <strain evidence="10">IBE-C5619</strain>
    </source>
</reference>
<sequence length="767" mass="84490">MEASWRQVAGGRGRARGRATVAPSSGNGVHHRGAGGGRGKGPVGVAGSGPSPGGAAIAASAGSSAKRSPSGSGASQTSVASELTSHRKFEEIKKANQAAAKKLVEEHFSSSSEEEGDEDFEGKRGKIVANTFTTYTTQTGPCPPCPKMVTTTCYCKKGKPIPRRCSAKEWSCQLPCGQKLLCGQHKCENPCHAGSCQPCPRVSRQKCVCGKQVAERSCASPLWHCEQVCGKTLPCGNHTCEQVCHVGACGDCPRSGKRFCPCQKSNVPTCGDSCDKVLECGIHRCSQRCHRGPCETCRQEVEKQCRCGKHTKRMPCHKPYQCETKCVKMRDCQKHQCRRKCCPGNCPPCDQNCGRTLGCRNHKCASVCHRGSCYPCPETVDVKCNCGNTKVTVPCGRERTTKPPKCKEQCSRPPTCHHTSQEKHRCHFGSCPPCHQPCQKVLEKCGHLCPAPCHDQALIKQTGRHQPTGPWEQLSEPAFIQTALPCPPCQIPIPTICLGKHEVSPLPCHAVGPYSCKRVCGRTLNCQNHTCMKECHKVTELDGSTDKNKAGPECLQCEEGCSKSRPLGCPHPCVLPCHPGECPPCVQMLRIKCHCKITSLYVGCRKITTADVNEKNLLSCCKNQCPKELPCGHRCKEMCHPGECPFNCNQKVKLRCPCKRIKKELQCNKVRENQISIECDTMCKEMKRKASEIKEAEAKAALEEEKRRQQAELEAFENRLKGRRKKNKKRDEVTVELTLWQKYKYYLLLVCAVMVAVFAWYIVHNVD</sequence>
<comment type="caution">
    <text evidence="10">The sequence shown here is derived from an EMBL/GenBank/DDBJ whole genome shotgun (WGS) entry which is preliminary data.</text>
</comment>
<evidence type="ECO:0000259" key="9">
    <source>
        <dbReference type="SMART" id="SM00438"/>
    </source>
</evidence>
<dbReference type="OrthoDB" id="536399at2759"/>
<dbReference type="Pfam" id="PF01422">
    <property type="entry name" value="zf-NF-X1"/>
    <property type="match status" value="11"/>
</dbReference>
<feature type="domain" description="NF-X1-type" evidence="9">
    <location>
        <begin position="416"/>
        <end position="436"/>
    </location>
</feature>
<evidence type="ECO:0000256" key="3">
    <source>
        <dbReference type="ARBA" id="ARBA00022737"/>
    </source>
</evidence>
<keyword evidence="6" id="KW-0175">Coiled coil</keyword>
<dbReference type="InterPro" id="IPR000967">
    <property type="entry name" value="Znf_NFX1"/>
</dbReference>
<feature type="domain" description="NF-X1-type" evidence="9">
    <location>
        <begin position="445"/>
        <end position="491"/>
    </location>
</feature>
<dbReference type="GO" id="GO:0008270">
    <property type="term" value="F:zinc ion binding"/>
    <property type="evidence" value="ECO:0007669"/>
    <property type="project" value="UniProtKB-KW"/>
</dbReference>
<feature type="domain" description="NF-X1-type" evidence="9">
    <location>
        <begin position="569"/>
        <end position="587"/>
    </location>
</feature>
<evidence type="ECO:0000256" key="8">
    <source>
        <dbReference type="SAM" id="Phobius"/>
    </source>
</evidence>
<evidence type="ECO:0000256" key="1">
    <source>
        <dbReference type="ARBA" id="ARBA00007269"/>
    </source>
</evidence>
<evidence type="ECO:0000313" key="10">
    <source>
        <dbReference type="EMBL" id="KAG8516493.1"/>
    </source>
</evidence>
<dbReference type="AlphaFoldDB" id="A0A8J6A9H7"/>
<keyword evidence="8" id="KW-1133">Transmembrane helix</keyword>
<dbReference type="PANTHER" id="PTHR12360:SF1">
    <property type="entry name" value="NF-X1-TYPE ZINC FINGER PROTEIN NFXL1"/>
    <property type="match status" value="1"/>
</dbReference>
<accession>A0A8J6A9H7</accession>
<evidence type="ECO:0000256" key="2">
    <source>
        <dbReference type="ARBA" id="ARBA00022723"/>
    </source>
</evidence>
<feature type="transmembrane region" description="Helical" evidence="8">
    <location>
        <begin position="745"/>
        <end position="763"/>
    </location>
</feature>
<feature type="domain" description="NF-X1-type" evidence="9">
    <location>
        <begin position="182"/>
        <end position="201"/>
    </location>
</feature>
<name>A0A8J6A9H7_GALPY</name>
<evidence type="ECO:0000256" key="7">
    <source>
        <dbReference type="SAM" id="MobiDB-lite"/>
    </source>
</evidence>
<feature type="domain" description="NF-X1-type" evidence="9">
    <location>
        <begin position="359"/>
        <end position="378"/>
    </location>
</feature>
<evidence type="ECO:0000256" key="4">
    <source>
        <dbReference type="ARBA" id="ARBA00022771"/>
    </source>
</evidence>
<dbReference type="GO" id="GO:0000981">
    <property type="term" value="F:DNA-binding transcription factor activity, RNA polymerase II-specific"/>
    <property type="evidence" value="ECO:0007669"/>
    <property type="project" value="TreeGrafter"/>
</dbReference>
<feature type="coiled-coil region" evidence="6">
    <location>
        <begin position="679"/>
        <end position="726"/>
    </location>
</feature>
<dbReference type="Proteomes" id="UP000700334">
    <property type="component" value="Unassembled WGS sequence"/>
</dbReference>
<gene>
    <name evidence="10" type="ORF">J0S82_008197</name>
</gene>
<keyword evidence="3" id="KW-0677">Repeat</keyword>
<dbReference type="EMBL" id="JAGFMF010011678">
    <property type="protein sequence ID" value="KAG8516493.1"/>
    <property type="molecule type" value="Genomic_DNA"/>
</dbReference>
<organism evidence="10 11">
    <name type="scientific">Galemys pyrenaicus</name>
    <name type="common">Iberian desman</name>
    <name type="synonym">Pyrenean desman</name>
    <dbReference type="NCBI Taxonomy" id="202257"/>
    <lineage>
        <taxon>Eukaryota</taxon>
        <taxon>Metazoa</taxon>
        <taxon>Chordata</taxon>
        <taxon>Craniata</taxon>
        <taxon>Vertebrata</taxon>
        <taxon>Euteleostomi</taxon>
        <taxon>Mammalia</taxon>
        <taxon>Eutheria</taxon>
        <taxon>Laurasiatheria</taxon>
        <taxon>Eulipotyphla</taxon>
        <taxon>Talpidae</taxon>
        <taxon>Galemys</taxon>
    </lineage>
</organism>
<comment type="similarity">
    <text evidence="1">Belongs to the NFX1 family.</text>
</comment>
<feature type="domain" description="NF-X1-type" evidence="9">
    <location>
        <begin position="631"/>
        <end position="650"/>
    </location>
</feature>
<evidence type="ECO:0000256" key="5">
    <source>
        <dbReference type="ARBA" id="ARBA00022833"/>
    </source>
</evidence>
<feature type="domain" description="NF-X1-type" evidence="9">
    <location>
        <begin position="307"/>
        <end position="328"/>
    </location>
</feature>
<dbReference type="SMART" id="SM00438">
    <property type="entry name" value="ZnF_NFX"/>
    <property type="match status" value="11"/>
</dbReference>
<protein>
    <submittedName>
        <fullName evidence="10">NF-X1-type zinc finger protein NFXL1</fullName>
    </submittedName>
</protein>